<evidence type="ECO:0000256" key="1">
    <source>
        <dbReference type="ARBA" id="ARBA00022553"/>
    </source>
</evidence>
<gene>
    <name evidence="2" type="ORF">Q6294_33720</name>
</gene>
<name>A0AAW8ANB7_KLEPN</name>
<protein>
    <recommendedName>
        <fullName evidence="4">Hybrid sensor histidine kinase/response regulator</fullName>
    </recommendedName>
</protein>
<dbReference type="InterPro" id="IPR050956">
    <property type="entry name" value="2C_system_His_kinase"/>
</dbReference>
<comment type="caution">
    <text evidence="2">The sequence shown here is derived from an EMBL/GenBank/DDBJ whole genome shotgun (WGS) entry which is preliminary data.</text>
</comment>
<feature type="non-terminal residue" evidence="2">
    <location>
        <position position="78"/>
    </location>
</feature>
<accession>A0AAW8ANB7</accession>
<reference evidence="2" key="1">
    <citation type="submission" date="2023-07" db="EMBL/GenBank/DDBJ databases">
        <authorList>
            <person name="Peng Z."/>
        </authorList>
    </citation>
    <scope>NUCLEOTIDE SEQUENCE</scope>
    <source>
        <strain evidence="2">KP219</strain>
    </source>
</reference>
<keyword evidence="1" id="KW-0597">Phosphoprotein</keyword>
<organism evidence="2 3">
    <name type="scientific">Klebsiella pneumoniae</name>
    <dbReference type="NCBI Taxonomy" id="573"/>
    <lineage>
        <taxon>Bacteria</taxon>
        <taxon>Pseudomonadati</taxon>
        <taxon>Pseudomonadota</taxon>
        <taxon>Gammaproteobacteria</taxon>
        <taxon>Enterobacterales</taxon>
        <taxon>Enterobacteriaceae</taxon>
        <taxon>Klebsiella/Raoultella group</taxon>
        <taxon>Klebsiella</taxon>
        <taxon>Klebsiella pneumoniae complex</taxon>
    </lineage>
</organism>
<dbReference type="SUPFAM" id="SSF55874">
    <property type="entry name" value="ATPase domain of HSP90 chaperone/DNA topoisomerase II/histidine kinase"/>
    <property type="match status" value="1"/>
</dbReference>
<dbReference type="Proteomes" id="UP001244490">
    <property type="component" value="Unassembled WGS sequence"/>
</dbReference>
<dbReference type="AlphaFoldDB" id="A0AAW8ANB7"/>
<dbReference type="PANTHER" id="PTHR43719">
    <property type="entry name" value="TWO-COMPONENT HISTIDINE KINASE"/>
    <property type="match status" value="1"/>
</dbReference>
<feature type="non-terminal residue" evidence="2">
    <location>
        <position position="1"/>
    </location>
</feature>
<dbReference type="Gene3D" id="3.30.565.10">
    <property type="entry name" value="Histidine kinase-like ATPase, C-terminal domain"/>
    <property type="match status" value="1"/>
</dbReference>
<proteinExistence type="predicted"/>
<evidence type="ECO:0000313" key="2">
    <source>
        <dbReference type="EMBL" id="MDP0971895.1"/>
    </source>
</evidence>
<dbReference type="InterPro" id="IPR036890">
    <property type="entry name" value="HATPase_C_sf"/>
</dbReference>
<evidence type="ECO:0008006" key="4">
    <source>
        <dbReference type="Google" id="ProtNLM"/>
    </source>
</evidence>
<evidence type="ECO:0000313" key="3">
    <source>
        <dbReference type="Proteomes" id="UP001244490"/>
    </source>
</evidence>
<dbReference type="EMBL" id="JAUUIA010001383">
    <property type="protein sequence ID" value="MDP0971895.1"/>
    <property type="molecule type" value="Genomic_DNA"/>
</dbReference>
<dbReference type="PANTHER" id="PTHR43719:SF28">
    <property type="entry name" value="PEROXIDE STRESS-ACTIVATED HISTIDINE KINASE MAK1-RELATED"/>
    <property type="match status" value="1"/>
</dbReference>
<sequence length="78" mass="8566">ELSEFCVPTLVQEVVQGYAAAAQSKGLQLYACLDPHLPQRLIGDASRVRQILNNLLSNAVKFTDSGRVVLRVKALSRE</sequence>